<keyword evidence="4" id="KW-0547">Nucleotide-binding</keyword>
<evidence type="ECO:0000256" key="1">
    <source>
        <dbReference type="ARBA" id="ARBA00005790"/>
    </source>
</evidence>
<dbReference type="PROSITE" id="PS50052">
    <property type="entry name" value="GUANYLATE_KINASE_2"/>
    <property type="match status" value="1"/>
</dbReference>
<dbReference type="FunFam" id="3.30.63.10:FF:000002">
    <property type="entry name" value="Guanylate kinase 1"/>
    <property type="match status" value="1"/>
</dbReference>
<dbReference type="AlphaFoldDB" id="A0A0F9RX37"/>
<evidence type="ECO:0000256" key="4">
    <source>
        <dbReference type="ARBA" id="ARBA00022741"/>
    </source>
</evidence>
<dbReference type="InterPro" id="IPR027417">
    <property type="entry name" value="P-loop_NTPase"/>
</dbReference>
<evidence type="ECO:0000259" key="7">
    <source>
        <dbReference type="PROSITE" id="PS50052"/>
    </source>
</evidence>
<keyword evidence="3" id="KW-0808">Transferase</keyword>
<dbReference type="PANTHER" id="PTHR23117">
    <property type="entry name" value="GUANYLATE KINASE-RELATED"/>
    <property type="match status" value="1"/>
</dbReference>
<keyword evidence="5" id="KW-0418">Kinase</keyword>
<comment type="caution">
    <text evidence="8">The sequence shown here is derived from an EMBL/GenBank/DDBJ whole genome shotgun (WGS) entry which is preliminary data.</text>
</comment>
<evidence type="ECO:0000256" key="5">
    <source>
        <dbReference type="ARBA" id="ARBA00022777"/>
    </source>
</evidence>
<dbReference type="InterPro" id="IPR008144">
    <property type="entry name" value="Guanylate_kin-like_dom"/>
</dbReference>
<dbReference type="NCBIfam" id="TIGR03263">
    <property type="entry name" value="guanyl_kin"/>
    <property type="match status" value="1"/>
</dbReference>
<accession>A0A0F9RX37</accession>
<gene>
    <name evidence="8" type="ORF">LCGC14_0542780</name>
</gene>
<evidence type="ECO:0000256" key="2">
    <source>
        <dbReference type="ARBA" id="ARBA00012961"/>
    </source>
</evidence>
<name>A0A0F9RX37_9ZZZZ</name>
<dbReference type="InterPro" id="IPR008145">
    <property type="entry name" value="GK/Ca_channel_bsu"/>
</dbReference>
<dbReference type="HAMAP" id="MF_00328">
    <property type="entry name" value="Guanylate_kinase"/>
    <property type="match status" value="1"/>
</dbReference>
<dbReference type="Gene3D" id="3.30.63.10">
    <property type="entry name" value="Guanylate Kinase phosphate binding domain"/>
    <property type="match status" value="1"/>
</dbReference>
<comment type="similarity">
    <text evidence="1">Belongs to the guanylate kinase family.</text>
</comment>
<evidence type="ECO:0000313" key="8">
    <source>
        <dbReference type="EMBL" id="KKN59384.1"/>
    </source>
</evidence>
<dbReference type="PROSITE" id="PS00856">
    <property type="entry name" value="GUANYLATE_KINASE_1"/>
    <property type="match status" value="1"/>
</dbReference>
<dbReference type="GO" id="GO:0005829">
    <property type="term" value="C:cytosol"/>
    <property type="evidence" value="ECO:0007669"/>
    <property type="project" value="TreeGrafter"/>
</dbReference>
<organism evidence="8">
    <name type="scientific">marine sediment metagenome</name>
    <dbReference type="NCBI Taxonomy" id="412755"/>
    <lineage>
        <taxon>unclassified sequences</taxon>
        <taxon>metagenomes</taxon>
        <taxon>ecological metagenomes</taxon>
    </lineage>
</organism>
<dbReference type="Pfam" id="PF00625">
    <property type="entry name" value="Guanylate_kin"/>
    <property type="match status" value="1"/>
</dbReference>
<sequence length="201" mass="23319">MLFIITGPSGCGKTTLVKQVMGNVKDVQFSVSHTTRKKRNSEKEGRDYYFVAKSEFEQMIKEEKLAEWTVIHGNHYGTSKREIEKKGTRGDLFLDIDVQGAQQMKSKLKRSVFIFILPPLFEELKARLEKRGQESPGSIEERLEVARKDIRFYPDFDYIIINAELKKASKELEAIILSTRCRLDIKKKEIVPILRSFSEDR</sequence>
<dbReference type="PANTHER" id="PTHR23117:SF13">
    <property type="entry name" value="GUANYLATE KINASE"/>
    <property type="match status" value="1"/>
</dbReference>
<dbReference type="GO" id="GO:0004385">
    <property type="term" value="F:GMP kinase activity"/>
    <property type="evidence" value="ECO:0007669"/>
    <property type="project" value="UniProtKB-EC"/>
</dbReference>
<dbReference type="InterPro" id="IPR020590">
    <property type="entry name" value="Guanylate_kinase_CS"/>
</dbReference>
<dbReference type="GO" id="GO:0005524">
    <property type="term" value="F:ATP binding"/>
    <property type="evidence" value="ECO:0007669"/>
    <property type="project" value="UniProtKB-KW"/>
</dbReference>
<dbReference type="CDD" id="cd00071">
    <property type="entry name" value="GMPK"/>
    <property type="match status" value="1"/>
</dbReference>
<dbReference type="InterPro" id="IPR017665">
    <property type="entry name" value="Guanylate_kinase"/>
</dbReference>
<evidence type="ECO:0000256" key="6">
    <source>
        <dbReference type="ARBA" id="ARBA00022840"/>
    </source>
</evidence>
<dbReference type="SUPFAM" id="SSF52540">
    <property type="entry name" value="P-loop containing nucleoside triphosphate hydrolases"/>
    <property type="match status" value="1"/>
</dbReference>
<dbReference type="SMART" id="SM00072">
    <property type="entry name" value="GuKc"/>
    <property type="match status" value="1"/>
</dbReference>
<evidence type="ECO:0000256" key="3">
    <source>
        <dbReference type="ARBA" id="ARBA00022679"/>
    </source>
</evidence>
<protein>
    <recommendedName>
        <fullName evidence="2">guanylate kinase</fullName>
        <ecNumber evidence="2">2.7.4.8</ecNumber>
    </recommendedName>
</protein>
<dbReference type="EC" id="2.7.4.8" evidence="2"/>
<dbReference type="EMBL" id="LAZR01000728">
    <property type="protein sequence ID" value="KKN59384.1"/>
    <property type="molecule type" value="Genomic_DNA"/>
</dbReference>
<proteinExistence type="inferred from homology"/>
<dbReference type="Gene3D" id="3.40.50.300">
    <property type="entry name" value="P-loop containing nucleotide triphosphate hydrolases"/>
    <property type="match status" value="1"/>
</dbReference>
<feature type="domain" description="Guanylate kinase-like" evidence="7">
    <location>
        <begin position="1"/>
        <end position="177"/>
    </location>
</feature>
<reference evidence="8" key="1">
    <citation type="journal article" date="2015" name="Nature">
        <title>Complex archaea that bridge the gap between prokaryotes and eukaryotes.</title>
        <authorList>
            <person name="Spang A."/>
            <person name="Saw J.H."/>
            <person name="Jorgensen S.L."/>
            <person name="Zaremba-Niedzwiedzka K."/>
            <person name="Martijn J."/>
            <person name="Lind A.E."/>
            <person name="van Eijk R."/>
            <person name="Schleper C."/>
            <person name="Guy L."/>
            <person name="Ettema T.J."/>
        </authorList>
    </citation>
    <scope>NUCLEOTIDE SEQUENCE</scope>
</reference>
<keyword evidence="6" id="KW-0067">ATP-binding</keyword>